<dbReference type="InterPro" id="IPR016035">
    <property type="entry name" value="Acyl_Trfase/lysoPLipase"/>
</dbReference>
<feature type="short sequence motif" description="DGA/G" evidence="4">
    <location>
        <begin position="216"/>
        <end position="218"/>
    </location>
</feature>
<feature type="active site" description="Nucleophile" evidence="4">
    <location>
        <position position="70"/>
    </location>
</feature>
<sequence length="742" mass="79303">MKQALLSLLGVALALSGAQATAQANSNATETRPKTCLVLSGGGARGFTHVGVIKVLERLRVPIDCVVGTSMGSIVGGLYASGMSGAEIEAAFLKTDWSALGNEKVDRSRLGVTRRADDYTYPLGLEMGVAADGVSLPSGVVSGGKFEQLLQTLTAHVPESIHFDVLPLPFRTVATDLESGQEVVIQEGNLYEAIRASMSVPGLFSPIELNGRLMADGGLVKNLPVDVARKMGAQRVIAVNIGTPLTPRSELRSLLSVSQQMINILTEQNVTAQKALLGPQDVLVSPDLAGFSFLDFARATELVRIGEDATKPLEAKIAALGLPPAQYAEWRRSQASLAREPAPAEFVTVSGLSVVPAKAVLEAAGLKVGESAKPEDIQAAIGRVQEMGDFERVSVRNVRQGDDFGLLIDAKEKFWGPNYLRLGLDASIDLAGEGSVSFRLGHLRTWLNEAGGQWRNRLDLGRINGLSTELHQPMWLNSPLFASAGAGVLSYKKSLYLNGKAVLTGDLKEHRAVLELGAELSKQSELRLGASRKVFRATTSLNIADPLEGILVKDLTLGFTENEVYARFLSDSLDNAFLPSSGQRLMVQLGRSQTDRDPADSKIELRWTGAYTFNNHTLWPALRLAKARSSEGDGASPFEMGGFLELSGLPNGALTGSRLGLLRLAYLNRVSTLDLFGRRLLLGGSLEVGNTWETRPANGYAKDLLTAGSLFAAAETPLGPLFMGLGRTAGRSTTVYLFLGQP</sequence>
<dbReference type="PROSITE" id="PS51635">
    <property type="entry name" value="PNPLA"/>
    <property type="match status" value="1"/>
</dbReference>
<dbReference type="Pfam" id="PF01734">
    <property type="entry name" value="Patatin"/>
    <property type="match status" value="1"/>
</dbReference>
<gene>
    <name evidence="7" type="ORF">KAK11_06920</name>
</gene>
<evidence type="ECO:0000256" key="3">
    <source>
        <dbReference type="ARBA" id="ARBA00023098"/>
    </source>
</evidence>
<keyword evidence="5" id="KW-0732">Signal</keyword>
<comment type="caution">
    <text evidence="7">The sequence shown here is derived from an EMBL/GenBank/DDBJ whole genome shotgun (WGS) entry which is preliminary data.</text>
</comment>
<evidence type="ECO:0000256" key="1">
    <source>
        <dbReference type="ARBA" id="ARBA00022801"/>
    </source>
</evidence>
<accession>A0ABS5DV78</accession>
<dbReference type="InterPro" id="IPR050301">
    <property type="entry name" value="NTE"/>
</dbReference>
<evidence type="ECO:0000256" key="4">
    <source>
        <dbReference type="PROSITE-ProRule" id="PRU01161"/>
    </source>
</evidence>
<keyword evidence="1 4" id="KW-0378">Hydrolase</keyword>
<dbReference type="PANTHER" id="PTHR14226:SF29">
    <property type="entry name" value="NEUROPATHY TARGET ESTERASE SWS"/>
    <property type="match status" value="1"/>
</dbReference>
<keyword evidence="3 4" id="KW-0443">Lipid metabolism</keyword>
<evidence type="ECO:0000313" key="7">
    <source>
        <dbReference type="EMBL" id="MBQ0935050.1"/>
    </source>
</evidence>
<dbReference type="PANTHER" id="PTHR14226">
    <property type="entry name" value="NEUROPATHY TARGET ESTERASE/SWISS CHEESE D.MELANOGASTER"/>
    <property type="match status" value="1"/>
</dbReference>
<evidence type="ECO:0000259" key="6">
    <source>
        <dbReference type="PROSITE" id="PS51635"/>
    </source>
</evidence>
<feature type="signal peptide" evidence="5">
    <location>
        <begin position="1"/>
        <end position="22"/>
    </location>
</feature>
<evidence type="ECO:0000256" key="5">
    <source>
        <dbReference type="SAM" id="SignalP"/>
    </source>
</evidence>
<feature type="active site" description="Proton acceptor" evidence="4">
    <location>
        <position position="216"/>
    </location>
</feature>
<name>A0ABS5DV78_9BURK</name>
<evidence type="ECO:0000313" key="8">
    <source>
        <dbReference type="Proteomes" id="UP000672097"/>
    </source>
</evidence>
<dbReference type="EMBL" id="JAGQDG010000002">
    <property type="protein sequence ID" value="MBQ0935050.1"/>
    <property type="molecule type" value="Genomic_DNA"/>
</dbReference>
<proteinExistence type="predicted"/>
<feature type="short sequence motif" description="GXGXXG" evidence="4">
    <location>
        <begin position="41"/>
        <end position="46"/>
    </location>
</feature>
<dbReference type="Gene3D" id="3.10.20.310">
    <property type="entry name" value="membrane protein fhac"/>
    <property type="match status" value="1"/>
</dbReference>
<keyword evidence="2 4" id="KW-0442">Lipid degradation</keyword>
<dbReference type="CDD" id="cd07205">
    <property type="entry name" value="Pat_PNPLA6_PNPLA7_NTE1_like"/>
    <property type="match status" value="1"/>
</dbReference>
<feature type="domain" description="PNPLA" evidence="6">
    <location>
        <begin position="37"/>
        <end position="229"/>
    </location>
</feature>
<reference evidence="7 8" key="1">
    <citation type="submission" date="2021-04" db="EMBL/GenBank/DDBJ databases">
        <title>The genome sequence of type strain Ideonella paludis KCTC 32238.</title>
        <authorList>
            <person name="Liu Y."/>
        </authorList>
    </citation>
    <scope>NUCLEOTIDE SEQUENCE [LARGE SCALE GENOMIC DNA]</scope>
    <source>
        <strain evidence="7 8">KCTC 32238</strain>
    </source>
</reference>
<organism evidence="7 8">
    <name type="scientific">Ideonella paludis</name>
    <dbReference type="NCBI Taxonomy" id="1233411"/>
    <lineage>
        <taxon>Bacteria</taxon>
        <taxon>Pseudomonadati</taxon>
        <taxon>Pseudomonadota</taxon>
        <taxon>Betaproteobacteria</taxon>
        <taxon>Burkholderiales</taxon>
        <taxon>Sphaerotilaceae</taxon>
        <taxon>Ideonella</taxon>
    </lineage>
</organism>
<keyword evidence="8" id="KW-1185">Reference proteome</keyword>
<dbReference type="Gene3D" id="3.40.1090.10">
    <property type="entry name" value="Cytosolic phospholipase A2 catalytic domain"/>
    <property type="match status" value="2"/>
</dbReference>
<evidence type="ECO:0000256" key="2">
    <source>
        <dbReference type="ARBA" id="ARBA00022963"/>
    </source>
</evidence>
<dbReference type="SUPFAM" id="SSF52151">
    <property type="entry name" value="FabD/lysophospholipase-like"/>
    <property type="match status" value="1"/>
</dbReference>
<dbReference type="InterPro" id="IPR002641">
    <property type="entry name" value="PNPLA_dom"/>
</dbReference>
<feature type="short sequence motif" description="GXSXG" evidence="4">
    <location>
        <begin position="68"/>
        <end position="72"/>
    </location>
</feature>
<dbReference type="Proteomes" id="UP000672097">
    <property type="component" value="Unassembled WGS sequence"/>
</dbReference>
<dbReference type="RefSeq" id="WP_210807576.1">
    <property type="nucleotide sequence ID" value="NZ_JAGQDG010000002.1"/>
</dbReference>
<protein>
    <submittedName>
        <fullName evidence="7">Patatin-like phospholipase family protein</fullName>
    </submittedName>
</protein>
<feature type="chain" id="PRO_5046071647" evidence="5">
    <location>
        <begin position="23"/>
        <end position="742"/>
    </location>
</feature>